<dbReference type="STRING" id="1797197.A2Y75_03970"/>
<dbReference type="Proteomes" id="UP000177876">
    <property type="component" value="Unassembled WGS sequence"/>
</dbReference>
<feature type="domain" description="SHSP" evidence="3">
    <location>
        <begin position="34"/>
        <end position="147"/>
    </location>
</feature>
<evidence type="ECO:0000313" key="5">
    <source>
        <dbReference type="Proteomes" id="UP000177876"/>
    </source>
</evidence>
<gene>
    <name evidence="4" type="ORF">A2Y75_03970</name>
</gene>
<reference evidence="4 5" key="1">
    <citation type="journal article" date="2016" name="Nat. Commun.">
        <title>Thousands of microbial genomes shed light on interconnected biogeochemical processes in an aquifer system.</title>
        <authorList>
            <person name="Anantharaman K."/>
            <person name="Brown C.T."/>
            <person name="Hug L.A."/>
            <person name="Sharon I."/>
            <person name="Castelle C.J."/>
            <person name="Probst A.J."/>
            <person name="Thomas B.C."/>
            <person name="Singh A."/>
            <person name="Wilkins M.J."/>
            <person name="Karaoz U."/>
            <person name="Brodie E.L."/>
            <person name="Williams K.H."/>
            <person name="Hubbard S.S."/>
            <person name="Banfield J.F."/>
        </authorList>
    </citation>
    <scope>NUCLEOTIDE SEQUENCE [LARGE SCALE GENOMIC DNA]</scope>
</reference>
<dbReference type="InterPro" id="IPR002068">
    <property type="entry name" value="A-crystallin/Hsp20_dom"/>
</dbReference>
<dbReference type="PANTHER" id="PTHR11527">
    <property type="entry name" value="HEAT-SHOCK PROTEIN 20 FAMILY MEMBER"/>
    <property type="match status" value="1"/>
</dbReference>
<organism evidence="4 5">
    <name type="scientific">Candidatus Solincola sediminis</name>
    <dbReference type="NCBI Taxonomy" id="1797199"/>
    <lineage>
        <taxon>Bacteria</taxon>
        <taxon>Bacillati</taxon>
        <taxon>Actinomycetota</taxon>
        <taxon>Candidatus Geothermincolia</taxon>
        <taxon>Candidatus Geothermincolales</taxon>
        <taxon>Candidatus Geothermincolaceae</taxon>
        <taxon>Candidatus Solincola</taxon>
    </lineage>
</organism>
<evidence type="ECO:0000256" key="2">
    <source>
        <dbReference type="RuleBase" id="RU003616"/>
    </source>
</evidence>
<sequence length="147" mass="16911">MAEAERKFDDEGHTSQDAMERFFQHLPHWRKPSAIFEKAWKPLCDIYECPEHFSVVVDLAGVDEEKVEVMLHSRVLTIKGNRKQFRPASMNNTYMIEISYGEFERIIELPVDVDADATRAIYRRGFLEIILPKVKGSGSCSADISCE</sequence>
<dbReference type="InterPro" id="IPR031107">
    <property type="entry name" value="Small_HSP"/>
</dbReference>
<protein>
    <recommendedName>
        <fullName evidence="3">SHSP domain-containing protein</fullName>
    </recommendedName>
</protein>
<dbReference type="PROSITE" id="PS01031">
    <property type="entry name" value="SHSP"/>
    <property type="match status" value="1"/>
</dbReference>
<evidence type="ECO:0000256" key="1">
    <source>
        <dbReference type="PROSITE-ProRule" id="PRU00285"/>
    </source>
</evidence>
<name>A0A1F2WHM5_9ACTN</name>
<evidence type="ECO:0000259" key="3">
    <source>
        <dbReference type="PROSITE" id="PS01031"/>
    </source>
</evidence>
<comment type="similarity">
    <text evidence="1 2">Belongs to the small heat shock protein (HSP20) family.</text>
</comment>
<dbReference type="AlphaFoldDB" id="A0A1F2WHM5"/>
<dbReference type="EMBL" id="MELK01000047">
    <property type="protein sequence ID" value="OFW56365.1"/>
    <property type="molecule type" value="Genomic_DNA"/>
</dbReference>
<dbReference type="SUPFAM" id="SSF49764">
    <property type="entry name" value="HSP20-like chaperones"/>
    <property type="match status" value="1"/>
</dbReference>
<proteinExistence type="inferred from homology"/>
<dbReference type="Gene3D" id="2.60.40.790">
    <property type="match status" value="1"/>
</dbReference>
<dbReference type="Pfam" id="PF00011">
    <property type="entry name" value="HSP20"/>
    <property type="match status" value="1"/>
</dbReference>
<dbReference type="InterPro" id="IPR008978">
    <property type="entry name" value="HSP20-like_chaperone"/>
</dbReference>
<comment type="caution">
    <text evidence="4">The sequence shown here is derived from an EMBL/GenBank/DDBJ whole genome shotgun (WGS) entry which is preliminary data.</text>
</comment>
<evidence type="ECO:0000313" key="4">
    <source>
        <dbReference type="EMBL" id="OFW56365.1"/>
    </source>
</evidence>
<dbReference type="CDD" id="cd06464">
    <property type="entry name" value="ACD_sHsps-like"/>
    <property type="match status" value="1"/>
</dbReference>
<accession>A0A1F2WHM5</accession>